<dbReference type="InterPro" id="IPR002711">
    <property type="entry name" value="HNH"/>
</dbReference>
<dbReference type="Proteomes" id="UP000739284">
    <property type="component" value="Unassembled WGS sequence"/>
</dbReference>
<reference evidence="2 3" key="1">
    <citation type="submission" date="2021-03" db="EMBL/GenBank/DDBJ databases">
        <title>Five novel Rahnella species.</title>
        <authorList>
            <person name="Brady C."/>
            <person name="Asselin J."/>
            <person name="Beer S."/>
            <person name="Bruberg M.B."/>
            <person name="Crampton B."/>
            <person name="Venter S."/>
            <person name="Arnold D."/>
            <person name="Denman S."/>
        </authorList>
    </citation>
    <scope>NUCLEOTIDE SEQUENCE [LARGE SCALE GENOMIC DNA]</scope>
    <source>
        <strain evidence="2 3">FRB 231</strain>
    </source>
</reference>
<dbReference type="Pfam" id="PF01844">
    <property type="entry name" value="HNH"/>
    <property type="match status" value="1"/>
</dbReference>
<evidence type="ECO:0000313" key="3">
    <source>
        <dbReference type="Proteomes" id="UP000739284"/>
    </source>
</evidence>
<dbReference type="EMBL" id="JAFMOY010000130">
    <property type="protein sequence ID" value="MBU9846969.1"/>
    <property type="molecule type" value="Genomic_DNA"/>
</dbReference>
<accession>A0ABS6LJ83</accession>
<protein>
    <submittedName>
        <fullName evidence="2">HNH endonuclease</fullName>
    </submittedName>
</protein>
<sequence>MSESRKQFILSKGATCNNWNWSWSFTNHEEKMVIFGAWDFNTDNDKSLIMHKDWKYKNNRRQPGYSQAIEHLKLLDQGYSLYIFHQENISDDEDEPKIGKISDNILKAHIKHDGESWYAYRDAFDYLPDEIGAEEEYFEGTRNVVAVNSYERNKDAREECIRIHGCKCKACDFDFEKKYGDHGKSFIHVHHIIPLNMIGKRYKVNPEHDLIPLCPNCHAMVHRFKNNELDLEKLKELISSCK</sequence>
<proteinExistence type="predicted"/>
<feature type="domain" description="HNH" evidence="1">
    <location>
        <begin position="168"/>
        <end position="223"/>
    </location>
</feature>
<evidence type="ECO:0000259" key="1">
    <source>
        <dbReference type="Pfam" id="PF01844"/>
    </source>
</evidence>
<dbReference type="RefSeq" id="WP_217150372.1">
    <property type="nucleotide sequence ID" value="NZ_JAFMOY010000130.1"/>
</dbReference>
<dbReference type="InterPro" id="IPR003615">
    <property type="entry name" value="HNH_nuc"/>
</dbReference>
<comment type="caution">
    <text evidence="2">The sequence shown here is derived from an EMBL/GenBank/DDBJ whole genome shotgun (WGS) entry which is preliminary data.</text>
</comment>
<name>A0ABS6LJ83_9GAMM</name>
<keyword evidence="2" id="KW-0378">Hydrolase</keyword>
<keyword evidence="2" id="KW-0540">Nuclease</keyword>
<keyword evidence="3" id="KW-1185">Reference proteome</keyword>
<evidence type="ECO:0000313" key="2">
    <source>
        <dbReference type="EMBL" id="MBU9846969.1"/>
    </source>
</evidence>
<organism evidence="2 3">
    <name type="scientific">Rahnella ecdela</name>
    <dbReference type="NCBI Taxonomy" id="2816250"/>
    <lineage>
        <taxon>Bacteria</taxon>
        <taxon>Pseudomonadati</taxon>
        <taxon>Pseudomonadota</taxon>
        <taxon>Gammaproteobacteria</taxon>
        <taxon>Enterobacterales</taxon>
        <taxon>Yersiniaceae</taxon>
        <taxon>Rahnella</taxon>
    </lineage>
</organism>
<keyword evidence="2" id="KW-0255">Endonuclease</keyword>
<gene>
    <name evidence="2" type="ORF">J1784_18390</name>
</gene>
<dbReference type="GO" id="GO:0004519">
    <property type="term" value="F:endonuclease activity"/>
    <property type="evidence" value="ECO:0007669"/>
    <property type="project" value="UniProtKB-KW"/>
</dbReference>
<dbReference type="CDD" id="cd00085">
    <property type="entry name" value="HNHc"/>
    <property type="match status" value="1"/>
</dbReference>